<dbReference type="GO" id="GO:0008703">
    <property type="term" value="F:5-amino-6-(5-phosphoribosylamino)uracil reductase activity"/>
    <property type="evidence" value="ECO:0007669"/>
    <property type="project" value="InterPro"/>
</dbReference>
<dbReference type="RefSeq" id="WP_121659323.1">
    <property type="nucleotide sequence ID" value="NZ_BMEK01000002.1"/>
</dbReference>
<protein>
    <submittedName>
        <fullName evidence="2">Dihydrofolate reductase</fullName>
    </submittedName>
</protein>
<accession>A0A3L7J1C1</accession>
<dbReference type="InterPro" id="IPR050765">
    <property type="entry name" value="Riboflavin_Biosynth_HTPR"/>
</dbReference>
<dbReference type="PANTHER" id="PTHR38011">
    <property type="entry name" value="DIHYDROFOLATE REDUCTASE FAMILY PROTEIN (AFU_ORTHOLOGUE AFUA_8G06820)"/>
    <property type="match status" value="1"/>
</dbReference>
<dbReference type="GO" id="GO:0009231">
    <property type="term" value="P:riboflavin biosynthetic process"/>
    <property type="evidence" value="ECO:0007669"/>
    <property type="project" value="InterPro"/>
</dbReference>
<gene>
    <name evidence="2" type="ORF">D9V28_08715</name>
</gene>
<proteinExistence type="predicted"/>
<comment type="caution">
    <text evidence="2">The sequence shown here is derived from an EMBL/GenBank/DDBJ whole genome shotgun (WGS) entry which is preliminary data.</text>
</comment>
<reference evidence="2 3" key="1">
    <citation type="submission" date="2018-10" db="EMBL/GenBank/DDBJ databases">
        <authorList>
            <person name="Li J."/>
        </authorList>
    </citation>
    <scope>NUCLEOTIDE SEQUENCE [LARGE SCALE GENOMIC DNA]</scope>
    <source>
        <strain evidence="2 3">ZD1-4</strain>
    </source>
</reference>
<evidence type="ECO:0000259" key="1">
    <source>
        <dbReference type="Pfam" id="PF01872"/>
    </source>
</evidence>
<dbReference type="Proteomes" id="UP000282460">
    <property type="component" value="Unassembled WGS sequence"/>
</dbReference>
<dbReference type="EMBL" id="RCWJ01000002">
    <property type="protein sequence ID" value="RLQ84277.1"/>
    <property type="molecule type" value="Genomic_DNA"/>
</dbReference>
<dbReference type="SUPFAM" id="SSF53597">
    <property type="entry name" value="Dihydrofolate reductase-like"/>
    <property type="match status" value="1"/>
</dbReference>
<dbReference type="InterPro" id="IPR002734">
    <property type="entry name" value="RibDG_C"/>
</dbReference>
<keyword evidence="3" id="KW-1185">Reference proteome</keyword>
<evidence type="ECO:0000313" key="2">
    <source>
        <dbReference type="EMBL" id="RLQ84277.1"/>
    </source>
</evidence>
<sequence length="199" mass="21358">MNLTISIQVSVDGVMQANGGNNDELDPGFARGGWAIPTGDKESAAYIASTWQRADAFLLGRKTYGLFASYWGGQADDSNPFSGAMNPRPKYVVSNTLTDPAWKNTTVISGDIAAGIRELKAQPGGELVVVGSGVLARWLLENELVDEINLIVCPVIVGDGLRLFPQQGKDFGLELVETRAFPTGVLAHTYRLTGRPNYA</sequence>
<dbReference type="InterPro" id="IPR024072">
    <property type="entry name" value="DHFR-like_dom_sf"/>
</dbReference>
<dbReference type="Pfam" id="PF01872">
    <property type="entry name" value="RibD_C"/>
    <property type="match status" value="1"/>
</dbReference>
<feature type="domain" description="Bacterial bifunctional deaminase-reductase C-terminal" evidence="1">
    <location>
        <begin position="3"/>
        <end position="186"/>
    </location>
</feature>
<dbReference type="PANTHER" id="PTHR38011:SF11">
    <property type="entry name" value="2,5-DIAMINO-6-RIBOSYLAMINO-4(3H)-PYRIMIDINONE 5'-PHOSPHATE REDUCTASE"/>
    <property type="match status" value="1"/>
</dbReference>
<dbReference type="OrthoDB" id="7342392at2"/>
<evidence type="ECO:0000313" key="3">
    <source>
        <dbReference type="Proteomes" id="UP000282460"/>
    </source>
</evidence>
<name>A0A3L7J1C1_9MICO</name>
<organism evidence="2 3">
    <name type="scientific">Mycetocola zhadangensis</name>
    <dbReference type="NCBI Taxonomy" id="1164595"/>
    <lineage>
        <taxon>Bacteria</taxon>
        <taxon>Bacillati</taxon>
        <taxon>Actinomycetota</taxon>
        <taxon>Actinomycetes</taxon>
        <taxon>Micrococcales</taxon>
        <taxon>Microbacteriaceae</taxon>
        <taxon>Mycetocola</taxon>
    </lineage>
</organism>
<dbReference type="Gene3D" id="3.40.430.10">
    <property type="entry name" value="Dihydrofolate Reductase, subunit A"/>
    <property type="match status" value="1"/>
</dbReference>
<dbReference type="AlphaFoldDB" id="A0A3L7J1C1"/>